<evidence type="ECO:0000256" key="1">
    <source>
        <dbReference type="SAM" id="SignalP"/>
    </source>
</evidence>
<reference evidence="2 3" key="1">
    <citation type="submission" date="2020-01" db="EMBL/GenBank/DDBJ databases">
        <title>Complete genome of Aeromonas media MC64.</title>
        <authorList>
            <person name="Cao G."/>
            <person name="Fu J."/>
            <person name="Zhong C."/>
        </authorList>
    </citation>
    <scope>NUCLEOTIDE SEQUENCE [LARGE SCALE GENOMIC DNA]</scope>
    <source>
        <strain evidence="2 3">MC64</strain>
    </source>
</reference>
<evidence type="ECO:0000313" key="2">
    <source>
        <dbReference type="EMBL" id="QHQ49599.1"/>
    </source>
</evidence>
<name>A0AAE6SFH0_AERME</name>
<sequence length="146" mass="15889">MSQKGILVALLFGCCGATAQADTLTRQLTWPATASKDTRMEIVLTHPGHQYVNAGQTLHPVHTLAADISHTEFNSAYQLQARTLYGKLSRQDGGPISLALNGQPLSTTHLLTLTQATHYYLSYQATSTKPDQVGEAAYELVVYWLG</sequence>
<gene>
    <name evidence="2" type="ORF">GWI30_00320</name>
</gene>
<feature type="signal peptide" evidence="1">
    <location>
        <begin position="1"/>
        <end position="21"/>
    </location>
</feature>
<dbReference type="AlphaFoldDB" id="A0AAE6SFH0"/>
<dbReference type="RefSeq" id="WP_161506712.1">
    <property type="nucleotide sequence ID" value="NZ_CAWPID010000001.1"/>
</dbReference>
<dbReference type="Proteomes" id="UP000463871">
    <property type="component" value="Chromosome"/>
</dbReference>
<organism evidence="2 3">
    <name type="scientific">Aeromonas media</name>
    <dbReference type="NCBI Taxonomy" id="651"/>
    <lineage>
        <taxon>Bacteria</taxon>
        <taxon>Pseudomonadati</taxon>
        <taxon>Pseudomonadota</taxon>
        <taxon>Gammaproteobacteria</taxon>
        <taxon>Aeromonadales</taxon>
        <taxon>Aeromonadaceae</taxon>
        <taxon>Aeromonas</taxon>
    </lineage>
</organism>
<proteinExistence type="predicted"/>
<feature type="chain" id="PRO_5042088091" evidence="1">
    <location>
        <begin position="22"/>
        <end position="146"/>
    </location>
</feature>
<accession>A0AAE6SFH0</accession>
<protein>
    <submittedName>
        <fullName evidence="2">Uncharacterized protein</fullName>
    </submittedName>
</protein>
<evidence type="ECO:0000313" key="3">
    <source>
        <dbReference type="Proteomes" id="UP000463871"/>
    </source>
</evidence>
<keyword evidence="1" id="KW-0732">Signal</keyword>
<dbReference type="EMBL" id="CP047962">
    <property type="protein sequence ID" value="QHQ49599.1"/>
    <property type="molecule type" value="Genomic_DNA"/>
</dbReference>